<sequence>MKHATVTLTNSISPLDPVAQAPIRLCRRCLISPCSLIFPYSRKQRYGRRRAPKRACGERVKEGKPKAPDAADRCVWLWLVPATELPLLLHLYNIEPIHA</sequence>
<reference evidence="1" key="2">
    <citation type="journal article" date="2015" name="Data Brief">
        <title>Shoot transcriptome of the giant reed, Arundo donax.</title>
        <authorList>
            <person name="Barrero R.A."/>
            <person name="Guerrero F.D."/>
            <person name="Moolhuijzen P."/>
            <person name="Goolsby J.A."/>
            <person name="Tidwell J."/>
            <person name="Bellgard S.E."/>
            <person name="Bellgard M.I."/>
        </authorList>
    </citation>
    <scope>NUCLEOTIDE SEQUENCE</scope>
    <source>
        <tissue evidence="1">Shoot tissue taken approximately 20 cm above the soil surface</tissue>
    </source>
</reference>
<evidence type="ECO:0000313" key="1">
    <source>
        <dbReference type="EMBL" id="JAD17709.1"/>
    </source>
</evidence>
<dbReference type="EMBL" id="GBRH01280186">
    <property type="protein sequence ID" value="JAD17709.1"/>
    <property type="molecule type" value="Transcribed_RNA"/>
</dbReference>
<protein>
    <submittedName>
        <fullName evidence="1">Uncharacterized protein</fullName>
    </submittedName>
</protein>
<name>A0A0A8XUQ7_ARUDO</name>
<dbReference type="AlphaFoldDB" id="A0A0A8XUQ7"/>
<proteinExistence type="predicted"/>
<accession>A0A0A8XUQ7</accession>
<organism evidence="1">
    <name type="scientific">Arundo donax</name>
    <name type="common">Giant reed</name>
    <name type="synonym">Donax arundinaceus</name>
    <dbReference type="NCBI Taxonomy" id="35708"/>
    <lineage>
        <taxon>Eukaryota</taxon>
        <taxon>Viridiplantae</taxon>
        <taxon>Streptophyta</taxon>
        <taxon>Embryophyta</taxon>
        <taxon>Tracheophyta</taxon>
        <taxon>Spermatophyta</taxon>
        <taxon>Magnoliopsida</taxon>
        <taxon>Liliopsida</taxon>
        <taxon>Poales</taxon>
        <taxon>Poaceae</taxon>
        <taxon>PACMAD clade</taxon>
        <taxon>Arundinoideae</taxon>
        <taxon>Arundineae</taxon>
        <taxon>Arundo</taxon>
    </lineage>
</organism>
<reference evidence="1" key="1">
    <citation type="submission" date="2014-09" db="EMBL/GenBank/DDBJ databases">
        <authorList>
            <person name="Magalhaes I.L.F."/>
            <person name="Oliveira U."/>
            <person name="Santos F.R."/>
            <person name="Vidigal T.H.D.A."/>
            <person name="Brescovit A.D."/>
            <person name="Santos A.J."/>
        </authorList>
    </citation>
    <scope>NUCLEOTIDE SEQUENCE</scope>
    <source>
        <tissue evidence="1">Shoot tissue taken approximately 20 cm above the soil surface</tissue>
    </source>
</reference>